<proteinExistence type="predicted"/>
<dbReference type="EMBL" id="VIRM01000034">
    <property type="protein sequence ID" value="TQS18242.1"/>
    <property type="molecule type" value="Genomic_DNA"/>
</dbReference>
<feature type="transmembrane region" description="Helical" evidence="6">
    <location>
        <begin position="94"/>
        <end position="116"/>
    </location>
</feature>
<sequence>MPSIVDTECEDRTESLVVRGIKEQDITLDTPGQGAVLVVEPLLPQRIRRPSDALRFLLTLLALAAVILMALALQRTLNGLETDVQAGTGRAPEVLSAAAGLLGGVAVLIVPVAFAVERVFHRDGMRVTQGLIAAILALLVSYLLGESLIHSGPADLKQLLTGGRDVEPLNTVLTPAIAYATAVRMGRRPNWRALMWIALALDVFALFTATKVTALGVIMTYVVGLAVGFGTLYGIGSANTRPPGSAVLAALRKLGFAPISARRVEDDSSGSRRYLVGLVDDRRIDVTVLDRDRQVAGVIYRLWRRFLLNNETRRRAIRSLRAELEREALMAYAAQAAGVRLPRLLGTSEVGTEAALLAYEHVDTRPVSDLRDEDFDDELLERMWEQVRLLHAHRLAHRHLTGESIHVDAQRNVYLVDARNGEIAAGDLLLRLDIAQLLAYLGTRVGAERSVGSAAKVLGENTLAGAMPLLQRVALSRDTRTAARRDRKLLPAIREQITALKPQVEVEEVRLERFRPQTLVTIILSVIAAYLLLPQLSKVNLVSVVTTANWAWSGVALAAAALSYVAAAILLRGFVPEPLPLGRTILAQLAGSFVKLVAPAAVGGVAINTRYLQKRGLPPGAAVASVGASQLIGLAMHIMMLLLFGYLTGTQAAPSLTPSRGLLMVLLGVAVLFLIILAVRPLRRLVTSRARAMFSGVIPRLLDVVQSPKKVLEAVGGTVLLTLSFVVCLEACVRAFGGSASFTAVAVVFLAGNAIGSAAPTPGGLGAVEASLSLGLTVAGLPYTVATSAVLLFRLMTFWLPVLPGWASFAYLQRHNAL</sequence>
<accession>A0A544YNT2</accession>
<organism evidence="7 8">
    <name type="scientific">Microbispora hainanensis</name>
    <dbReference type="NCBI Taxonomy" id="568844"/>
    <lineage>
        <taxon>Bacteria</taxon>
        <taxon>Bacillati</taxon>
        <taxon>Actinomycetota</taxon>
        <taxon>Actinomycetes</taxon>
        <taxon>Streptosporangiales</taxon>
        <taxon>Streptosporangiaceae</taxon>
        <taxon>Microbispora</taxon>
    </lineage>
</organism>
<dbReference type="PANTHER" id="PTHR39087:SF2">
    <property type="entry name" value="UPF0104 MEMBRANE PROTEIN MJ1595"/>
    <property type="match status" value="1"/>
</dbReference>
<reference evidence="7 8" key="1">
    <citation type="submission" date="2019-07" db="EMBL/GenBank/DDBJ databases">
        <title>Microbispora hainanensis DSM 45428.</title>
        <authorList>
            <person name="Thawai C."/>
        </authorList>
    </citation>
    <scope>NUCLEOTIDE SEQUENCE [LARGE SCALE GENOMIC DNA]</scope>
    <source>
        <strain evidence="7 8">DSM 45428</strain>
    </source>
</reference>
<dbReference type="InterPro" id="IPR011009">
    <property type="entry name" value="Kinase-like_dom_sf"/>
</dbReference>
<feature type="transmembrane region" description="Helical" evidence="6">
    <location>
        <begin position="585"/>
        <end position="607"/>
    </location>
</feature>
<evidence type="ECO:0000256" key="5">
    <source>
        <dbReference type="ARBA" id="ARBA00023136"/>
    </source>
</evidence>
<evidence type="ECO:0000256" key="2">
    <source>
        <dbReference type="ARBA" id="ARBA00022475"/>
    </source>
</evidence>
<evidence type="ECO:0000313" key="7">
    <source>
        <dbReference type="EMBL" id="TQS18242.1"/>
    </source>
</evidence>
<feature type="transmembrane region" description="Helical" evidence="6">
    <location>
        <begin position="661"/>
        <end position="679"/>
    </location>
</feature>
<dbReference type="Proteomes" id="UP000316541">
    <property type="component" value="Unassembled WGS sequence"/>
</dbReference>
<evidence type="ECO:0000256" key="4">
    <source>
        <dbReference type="ARBA" id="ARBA00022989"/>
    </source>
</evidence>
<feature type="transmembrane region" description="Helical" evidence="6">
    <location>
        <begin position="519"/>
        <end position="537"/>
    </location>
</feature>
<gene>
    <name evidence="7" type="ORF">FLX08_25045</name>
</gene>
<feature type="transmembrane region" description="Helical" evidence="6">
    <location>
        <begin position="128"/>
        <end position="149"/>
    </location>
</feature>
<protein>
    <submittedName>
        <fullName evidence="7">Flippase-like domain-containing protein</fullName>
    </submittedName>
</protein>
<feature type="transmembrane region" description="Helical" evidence="6">
    <location>
        <begin position="627"/>
        <end position="649"/>
    </location>
</feature>
<keyword evidence="4 6" id="KW-1133">Transmembrane helix</keyword>
<feature type="transmembrane region" description="Helical" evidence="6">
    <location>
        <begin position="740"/>
        <end position="759"/>
    </location>
</feature>
<feature type="transmembrane region" description="Helical" evidence="6">
    <location>
        <begin position="549"/>
        <end position="573"/>
    </location>
</feature>
<evidence type="ECO:0000256" key="6">
    <source>
        <dbReference type="SAM" id="Phobius"/>
    </source>
</evidence>
<dbReference type="AlphaFoldDB" id="A0A544YNT2"/>
<evidence type="ECO:0000313" key="8">
    <source>
        <dbReference type="Proteomes" id="UP000316541"/>
    </source>
</evidence>
<evidence type="ECO:0000256" key="1">
    <source>
        <dbReference type="ARBA" id="ARBA00004651"/>
    </source>
</evidence>
<comment type="caution">
    <text evidence="7">The sequence shown here is derived from an EMBL/GenBank/DDBJ whole genome shotgun (WGS) entry which is preliminary data.</text>
</comment>
<dbReference type="SUPFAM" id="SSF56112">
    <property type="entry name" value="Protein kinase-like (PK-like)"/>
    <property type="match status" value="1"/>
</dbReference>
<comment type="subcellular location">
    <subcellularLocation>
        <location evidence="1">Cell membrane</location>
        <topology evidence="1">Multi-pass membrane protein</topology>
    </subcellularLocation>
</comment>
<dbReference type="InterPro" id="IPR022791">
    <property type="entry name" value="L-PG_synthase/AglD"/>
</dbReference>
<feature type="transmembrane region" description="Helical" evidence="6">
    <location>
        <begin position="193"/>
        <end position="209"/>
    </location>
</feature>
<dbReference type="NCBIfam" id="TIGR00374">
    <property type="entry name" value="flippase-like domain"/>
    <property type="match status" value="1"/>
</dbReference>
<evidence type="ECO:0000256" key="3">
    <source>
        <dbReference type="ARBA" id="ARBA00022692"/>
    </source>
</evidence>
<feature type="transmembrane region" description="Helical" evidence="6">
    <location>
        <begin position="215"/>
        <end position="235"/>
    </location>
</feature>
<name>A0A544YNT2_9ACTN</name>
<keyword evidence="3 6" id="KW-0812">Transmembrane</keyword>
<dbReference type="GO" id="GO:0005886">
    <property type="term" value="C:plasma membrane"/>
    <property type="evidence" value="ECO:0007669"/>
    <property type="project" value="UniProtKB-SubCell"/>
</dbReference>
<feature type="transmembrane region" description="Helical" evidence="6">
    <location>
        <begin position="53"/>
        <end position="74"/>
    </location>
</feature>
<dbReference type="PANTHER" id="PTHR39087">
    <property type="entry name" value="UPF0104 MEMBRANE PROTEIN MJ1595"/>
    <property type="match status" value="1"/>
</dbReference>
<dbReference type="Pfam" id="PF03706">
    <property type="entry name" value="LPG_synthase_TM"/>
    <property type="match status" value="1"/>
</dbReference>
<keyword evidence="2" id="KW-1003">Cell membrane</keyword>
<keyword evidence="5 6" id="KW-0472">Membrane</keyword>